<evidence type="ECO:0000256" key="6">
    <source>
        <dbReference type="ARBA" id="ARBA00034301"/>
    </source>
</evidence>
<dbReference type="GO" id="GO:0046872">
    <property type="term" value="F:metal ion binding"/>
    <property type="evidence" value="ECO:0007669"/>
    <property type="project" value="UniProtKB-KW"/>
</dbReference>
<dbReference type="Gene3D" id="3.60.15.10">
    <property type="entry name" value="Ribonuclease Z/Hydroxyacylglutathione hydrolase-like"/>
    <property type="match status" value="1"/>
</dbReference>
<evidence type="ECO:0000256" key="3">
    <source>
        <dbReference type="ARBA" id="ARBA00022801"/>
    </source>
</evidence>
<keyword evidence="4" id="KW-0862">Zinc</keyword>
<dbReference type="OrthoDB" id="9802897at2"/>
<comment type="catalytic activity">
    <reaction evidence="5">
        <text>3',5'-cyclic CMP + H2O = CMP + H(+)</text>
        <dbReference type="Rhea" id="RHEA:72675"/>
        <dbReference type="ChEBI" id="CHEBI:15377"/>
        <dbReference type="ChEBI" id="CHEBI:15378"/>
        <dbReference type="ChEBI" id="CHEBI:58003"/>
        <dbReference type="ChEBI" id="CHEBI:60377"/>
    </reaction>
    <physiologicalReaction direction="left-to-right" evidence="5">
        <dbReference type="Rhea" id="RHEA:72676"/>
    </physiologicalReaction>
</comment>
<keyword evidence="10" id="KW-1185">Reference proteome</keyword>
<keyword evidence="2" id="KW-0479">Metal-binding</keyword>
<proteinExistence type="inferred from homology"/>
<dbReference type="Pfam" id="PF00753">
    <property type="entry name" value="Lactamase_B"/>
    <property type="match status" value="1"/>
</dbReference>
<evidence type="ECO:0000313" key="10">
    <source>
        <dbReference type="Proteomes" id="UP000249522"/>
    </source>
</evidence>
<dbReference type="PANTHER" id="PTHR42978:SF6">
    <property type="entry name" value="QUORUM-QUENCHING LACTONASE YTNP-RELATED"/>
    <property type="match status" value="1"/>
</dbReference>
<evidence type="ECO:0000256" key="7">
    <source>
        <dbReference type="ARBA" id="ARBA00048505"/>
    </source>
</evidence>
<dbReference type="InterPro" id="IPR036866">
    <property type="entry name" value="RibonucZ/Hydroxyglut_hydro"/>
</dbReference>
<dbReference type="InterPro" id="IPR001279">
    <property type="entry name" value="Metallo-B-lactamas"/>
</dbReference>
<dbReference type="PANTHER" id="PTHR42978">
    <property type="entry name" value="QUORUM-QUENCHING LACTONASE YTNP-RELATED-RELATED"/>
    <property type="match status" value="1"/>
</dbReference>
<evidence type="ECO:0000256" key="2">
    <source>
        <dbReference type="ARBA" id="ARBA00022723"/>
    </source>
</evidence>
<comment type="function">
    <text evidence="6">Counteracts the endogenous Pycsar antiviral defense system. Phosphodiesterase that enables metal-dependent hydrolysis of host cyclic nucleotide Pycsar defense signals such as cCMP and cUMP.</text>
</comment>
<dbReference type="GO" id="GO:0016787">
    <property type="term" value="F:hydrolase activity"/>
    <property type="evidence" value="ECO:0007669"/>
    <property type="project" value="UniProtKB-KW"/>
</dbReference>
<dbReference type="CDD" id="cd16277">
    <property type="entry name" value="metallo-hydrolase-like_MBL-fold"/>
    <property type="match status" value="1"/>
</dbReference>
<comment type="catalytic activity">
    <reaction evidence="7">
        <text>3',5'-cyclic UMP + H2O = UMP + H(+)</text>
        <dbReference type="Rhea" id="RHEA:70575"/>
        <dbReference type="ChEBI" id="CHEBI:15377"/>
        <dbReference type="ChEBI" id="CHEBI:15378"/>
        <dbReference type="ChEBI" id="CHEBI:57865"/>
        <dbReference type="ChEBI" id="CHEBI:184387"/>
    </reaction>
    <physiologicalReaction direction="left-to-right" evidence="7">
        <dbReference type="Rhea" id="RHEA:70576"/>
    </physiologicalReaction>
</comment>
<feature type="domain" description="Metallo-beta-lactamase" evidence="8">
    <location>
        <begin position="62"/>
        <end position="276"/>
    </location>
</feature>
<evidence type="ECO:0000256" key="5">
    <source>
        <dbReference type="ARBA" id="ARBA00034221"/>
    </source>
</evidence>
<accession>A0A2W1LEM0</accession>
<evidence type="ECO:0000313" key="9">
    <source>
        <dbReference type="EMBL" id="PZD97119.1"/>
    </source>
</evidence>
<sequence>MSDRPKVYRVGDVTVTRVTEMVIGGVSPEIYFPGSWDPDFLESNNDSLPAGLIDSNAQLIVTIGTWVVKTPEHTILIDTATGNDKNLPLNPDLANLQLPYLERLKDAGVTPEEVDYVLLTHLHVDHVGWNTKLVDGHWVPTFPNARYVFPLKEQEYYGSTASHNSKNEADFNVFEESVLPVIEAGLAETIGPEGGVFLDRFTFIPTPGHSIGQMSISLRSGGEEALFGADVMHHPFQVLHPEWNSMYCEFEDQARASRRFVLEHIADRPVIYFSTHFPESAAGYVTREGNGFKWSFI</sequence>
<dbReference type="EMBL" id="QKRB01000031">
    <property type="protein sequence ID" value="PZD97119.1"/>
    <property type="molecule type" value="Genomic_DNA"/>
</dbReference>
<reference evidence="9 10" key="1">
    <citation type="submission" date="2018-06" db="EMBL/GenBank/DDBJ databases">
        <title>Paenibacillus imtechensis sp. nov.</title>
        <authorList>
            <person name="Pinnaka A.K."/>
            <person name="Singh H."/>
            <person name="Kaur M."/>
        </authorList>
    </citation>
    <scope>NUCLEOTIDE SEQUENCE [LARGE SCALE GENOMIC DNA]</scope>
    <source>
        <strain evidence="9 10">SMB1</strain>
    </source>
</reference>
<dbReference type="SUPFAM" id="SSF56281">
    <property type="entry name" value="Metallo-hydrolase/oxidoreductase"/>
    <property type="match status" value="1"/>
</dbReference>
<dbReference type="SMART" id="SM00849">
    <property type="entry name" value="Lactamase_B"/>
    <property type="match status" value="1"/>
</dbReference>
<keyword evidence="3 9" id="KW-0378">Hydrolase</keyword>
<name>A0A2W1LEM0_9BACL</name>
<organism evidence="9 10">
    <name type="scientific">Paenibacillus sambharensis</name>
    <dbReference type="NCBI Taxonomy" id="1803190"/>
    <lineage>
        <taxon>Bacteria</taxon>
        <taxon>Bacillati</taxon>
        <taxon>Bacillota</taxon>
        <taxon>Bacilli</taxon>
        <taxon>Bacillales</taxon>
        <taxon>Paenibacillaceae</taxon>
        <taxon>Paenibacillus</taxon>
    </lineage>
</organism>
<comment type="similarity">
    <text evidence="1">Belongs to the metallo-beta-lactamase superfamily.</text>
</comment>
<dbReference type="AlphaFoldDB" id="A0A2W1LEM0"/>
<comment type="caution">
    <text evidence="9">The sequence shown here is derived from an EMBL/GenBank/DDBJ whole genome shotgun (WGS) entry which is preliminary data.</text>
</comment>
<evidence type="ECO:0000256" key="1">
    <source>
        <dbReference type="ARBA" id="ARBA00007749"/>
    </source>
</evidence>
<dbReference type="InterPro" id="IPR051013">
    <property type="entry name" value="MBL_superfamily_lactonases"/>
</dbReference>
<protein>
    <submittedName>
        <fullName evidence="9">MBL fold metallo-hydrolase</fullName>
    </submittedName>
</protein>
<gene>
    <name evidence="9" type="ORF">DNH61_04315</name>
</gene>
<dbReference type="RefSeq" id="WP_111145447.1">
    <property type="nucleotide sequence ID" value="NZ_QKRB01000031.1"/>
</dbReference>
<evidence type="ECO:0000259" key="8">
    <source>
        <dbReference type="SMART" id="SM00849"/>
    </source>
</evidence>
<dbReference type="Proteomes" id="UP000249522">
    <property type="component" value="Unassembled WGS sequence"/>
</dbReference>
<evidence type="ECO:0000256" key="4">
    <source>
        <dbReference type="ARBA" id="ARBA00022833"/>
    </source>
</evidence>